<protein>
    <submittedName>
        <fullName evidence="2">(rape) hypothetical protein</fullName>
    </submittedName>
</protein>
<evidence type="ECO:0000256" key="1">
    <source>
        <dbReference type="SAM" id="MobiDB-lite"/>
    </source>
</evidence>
<reference evidence="2" key="1">
    <citation type="submission" date="2021-01" db="EMBL/GenBank/DDBJ databases">
        <authorList>
            <consortium name="Genoscope - CEA"/>
            <person name="William W."/>
        </authorList>
    </citation>
    <scope>NUCLEOTIDE SEQUENCE</scope>
</reference>
<feature type="region of interest" description="Disordered" evidence="1">
    <location>
        <begin position="102"/>
        <end position="123"/>
    </location>
</feature>
<name>A0A816VXI2_BRANA</name>
<gene>
    <name evidence="2" type="ORF">DARMORV10_A03P51590.1</name>
</gene>
<dbReference type="AlphaFoldDB" id="A0A816VXI2"/>
<organism evidence="2">
    <name type="scientific">Brassica napus</name>
    <name type="common">Rape</name>
    <dbReference type="NCBI Taxonomy" id="3708"/>
    <lineage>
        <taxon>Eukaryota</taxon>
        <taxon>Viridiplantae</taxon>
        <taxon>Streptophyta</taxon>
        <taxon>Embryophyta</taxon>
        <taxon>Tracheophyta</taxon>
        <taxon>Spermatophyta</taxon>
        <taxon>Magnoliopsida</taxon>
        <taxon>eudicotyledons</taxon>
        <taxon>Gunneridae</taxon>
        <taxon>Pentapetalae</taxon>
        <taxon>rosids</taxon>
        <taxon>malvids</taxon>
        <taxon>Brassicales</taxon>
        <taxon>Brassicaceae</taxon>
        <taxon>Brassiceae</taxon>
        <taxon>Brassica</taxon>
    </lineage>
</organism>
<evidence type="ECO:0000313" key="2">
    <source>
        <dbReference type="EMBL" id="CAF2130342.1"/>
    </source>
</evidence>
<dbReference type="EMBL" id="HG994357">
    <property type="protein sequence ID" value="CAF2130342.1"/>
    <property type="molecule type" value="Genomic_DNA"/>
</dbReference>
<sequence>MEAFSDPPSSALASGKGVSFRFAFADFWLRRAEASKAPCCRLGTRVLKSEEISRFDGTLRRDDSAVKNGYGFVGGLSVTELRRTRISMVSLISIESEDTTCLSSTPLSKRKGNNEIDDLSSTSKKQCSKIIKVEKNGGE</sequence>
<dbReference type="Proteomes" id="UP001295469">
    <property type="component" value="Chromosome A03"/>
</dbReference>
<proteinExistence type="predicted"/>
<accession>A0A816VXI2</accession>